<dbReference type="SMART" id="SM00360">
    <property type="entry name" value="RRM"/>
    <property type="match status" value="3"/>
</dbReference>
<dbReference type="InterPro" id="IPR000504">
    <property type="entry name" value="RRM_dom"/>
</dbReference>
<reference evidence="9 10" key="1">
    <citation type="journal article" date="2023" name="BMC Biol.">
        <title>The compact genome of the sponge Oopsacas minuta (Hexactinellida) is lacking key metazoan core genes.</title>
        <authorList>
            <person name="Santini S."/>
            <person name="Schenkelaars Q."/>
            <person name="Jourda C."/>
            <person name="Duchesne M."/>
            <person name="Belahbib H."/>
            <person name="Rocher C."/>
            <person name="Selva M."/>
            <person name="Riesgo A."/>
            <person name="Vervoort M."/>
            <person name="Leys S.P."/>
            <person name="Kodjabachian L."/>
            <person name="Le Bivic A."/>
            <person name="Borchiellini C."/>
            <person name="Claverie J.M."/>
            <person name="Renard E."/>
        </authorList>
    </citation>
    <scope>NUCLEOTIDE SEQUENCE [LARGE SCALE GENOMIC DNA]</scope>
    <source>
        <strain evidence="9">SPO-2</strain>
    </source>
</reference>
<dbReference type="InterPro" id="IPR003954">
    <property type="entry name" value="RRM_euk-type"/>
</dbReference>
<dbReference type="PANTHER" id="PTHR24012">
    <property type="entry name" value="RNA BINDING PROTEIN"/>
    <property type="match status" value="1"/>
</dbReference>
<evidence type="ECO:0000256" key="5">
    <source>
        <dbReference type="ARBA" id="ARBA00022884"/>
    </source>
</evidence>
<dbReference type="Proteomes" id="UP001165289">
    <property type="component" value="Unassembled WGS sequence"/>
</dbReference>
<proteinExistence type="predicted"/>
<evidence type="ECO:0000256" key="4">
    <source>
        <dbReference type="ARBA" id="ARBA00022737"/>
    </source>
</evidence>
<accession>A0AAV7KDC9</accession>
<feature type="domain" description="RRM" evidence="8">
    <location>
        <begin position="2"/>
        <end position="80"/>
    </location>
</feature>
<evidence type="ECO:0000256" key="6">
    <source>
        <dbReference type="ARBA" id="ARBA00023242"/>
    </source>
</evidence>
<name>A0AAV7KDC9_9METZ</name>
<evidence type="ECO:0000313" key="9">
    <source>
        <dbReference type="EMBL" id="KAI6659282.1"/>
    </source>
</evidence>
<dbReference type="EMBL" id="JAKMXF010000066">
    <property type="protein sequence ID" value="KAI6659282.1"/>
    <property type="molecule type" value="Genomic_DNA"/>
</dbReference>
<evidence type="ECO:0000256" key="1">
    <source>
        <dbReference type="ARBA" id="ARBA00004123"/>
    </source>
</evidence>
<dbReference type="Gene3D" id="3.30.70.330">
    <property type="match status" value="3"/>
</dbReference>
<protein>
    <recommendedName>
        <fullName evidence="8">RRM domain-containing protein</fullName>
    </recommendedName>
</protein>
<dbReference type="GO" id="GO:0005737">
    <property type="term" value="C:cytoplasm"/>
    <property type="evidence" value="ECO:0007669"/>
    <property type="project" value="UniProtKB-SubCell"/>
</dbReference>
<comment type="subcellular location">
    <subcellularLocation>
        <location evidence="2">Cytoplasm</location>
    </subcellularLocation>
    <subcellularLocation>
        <location evidence="1">Nucleus</location>
    </subcellularLocation>
</comment>
<evidence type="ECO:0000256" key="7">
    <source>
        <dbReference type="PROSITE-ProRule" id="PRU00176"/>
    </source>
</evidence>
<dbReference type="GO" id="GO:0005634">
    <property type="term" value="C:nucleus"/>
    <property type="evidence" value="ECO:0007669"/>
    <property type="project" value="UniProtKB-SubCell"/>
</dbReference>
<evidence type="ECO:0000256" key="2">
    <source>
        <dbReference type="ARBA" id="ARBA00004496"/>
    </source>
</evidence>
<keyword evidence="10" id="KW-1185">Reference proteome</keyword>
<dbReference type="SMART" id="SM00361">
    <property type="entry name" value="RRM_1"/>
    <property type="match status" value="2"/>
</dbReference>
<evidence type="ECO:0000313" key="10">
    <source>
        <dbReference type="Proteomes" id="UP001165289"/>
    </source>
</evidence>
<dbReference type="InterPro" id="IPR035979">
    <property type="entry name" value="RBD_domain_sf"/>
</dbReference>
<keyword evidence="4" id="KW-0677">Repeat</keyword>
<keyword evidence="3" id="KW-0963">Cytoplasm</keyword>
<evidence type="ECO:0000259" key="8">
    <source>
        <dbReference type="PROSITE" id="PS50102"/>
    </source>
</evidence>
<dbReference type="FunFam" id="3.30.70.330:FF:000651">
    <property type="entry name" value="Poly(A) binding protein cytoplasmic 1 like"/>
    <property type="match status" value="1"/>
</dbReference>
<feature type="domain" description="RRM" evidence="8">
    <location>
        <begin position="199"/>
        <end position="276"/>
    </location>
</feature>
<dbReference type="SUPFAM" id="SSF54928">
    <property type="entry name" value="RNA-binding domain, RBD"/>
    <property type="match status" value="2"/>
</dbReference>
<feature type="domain" description="RRM" evidence="8">
    <location>
        <begin position="90"/>
        <end position="167"/>
    </location>
</feature>
<dbReference type="GO" id="GO:0003723">
    <property type="term" value="F:RNA binding"/>
    <property type="evidence" value="ECO:0007669"/>
    <property type="project" value="UniProtKB-UniRule"/>
</dbReference>
<dbReference type="AlphaFoldDB" id="A0AAV7KDC9"/>
<dbReference type="PROSITE" id="PS50102">
    <property type="entry name" value="RRM"/>
    <property type="match status" value="3"/>
</dbReference>
<keyword evidence="5 7" id="KW-0694">RNA-binding</keyword>
<dbReference type="InterPro" id="IPR012677">
    <property type="entry name" value="Nucleotide-bd_a/b_plait_sf"/>
</dbReference>
<comment type="caution">
    <text evidence="9">The sequence shown here is derived from an EMBL/GenBank/DDBJ whole genome shotgun (WGS) entry which is preliminary data.</text>
</comment>
<keyword evidence="6" id="KW-0539">Nucleus</keyword>
<sequence length="553" mass="63874">MWSVYVGDLQTDVDEHDLLQVFNRTGNITSIHVCRDVDTDNSLGYAYVNYSKKESAELALEMLNYHKIQGKSCRVMWSQHVEESKKMGDANLFVKNLEKQIESKDLHEIFSKFGNILSCKVATNEQEESLGYGYVDFEREEDAERAIKKCNRMRISGKEIQVGYFVEKNIRIQRRTMKFPPKNKVTAQSSSSFKGQVLTNLYIKRLGKHITESMLRQKFEQFGNITSVKIERDESNTSKGFGFVNFLNQQDAANAIKGMNEAIFEGKWIYVGYAQKKGERNEFLSKQFNSTNNIPNRLGPGKFTPNLRHDQVNRRQIMGNTVKTQNYIPEKRHSYSSECLNGYNLPRKTRSSTINRNLIHTQVLESGDYSPKLRNETETFSYYTRQNTDTRIRPMSYSQSNERLWDHKAPLKATSEISLTNKTDSSQIFTEERFKKYKHLVPLAKKLVETKLNCPQQTSTAKNLYSGSKYQQECVENEDDVFMSVGTVSDKIYDVAKKEYPNEANLIVKIVTEKCNGKQQQLIGNSKSLLENEVEKAHLKIRMLETPQCLNYS</sequence>
<gene>
    <name evidence="9" type="ORF">LOD99_14953</name>
</gene>
<dbReference type="Pfam" id="PF00076">
    <property type="entry name" value="RRM_1"/>
    <property type="match status" value="3"/>
</dbReference>
<evidence type="ECO:0000256" key="3">
    <source>
        <dbReference type="ARBA" id="ARBA00022490"/>
    </source>
</evidence>
<organism evidence="9 10">
    <name type="scientific">Oopsacas minuta</name>
    <dbReference type="NCBI Taxonomy" id="111878"/>
    <lineage>
        <taxon>Eukaryota</taxon>
        <taxon>Metazoa</taxon>
        <taxon>Porifera</taxon>
        <taxon>Hexactinellida</taxon>
        <taxon>Hexasterophora</taxon>
        <taxon>Lyssacinosida</taxon>
        <taxon>Leucopsacidae</taxon>
        <taxon>Oopsacas</taxon>
    </lineage>
</organism>